<dbReference type="Proteomes" id="UP001597509">
    <property type="component" value="Unassembled WGS sequence"/>
</dbReference>
<dbReference type="RefSeq" id="WP_380922407.1">
    <property type="nucleotide sequence ID" value="NZ_JBHUPE010000007.1"/>
</dbReference>
<proteinExistence type="predicted"/>
<keyword evidence="1" id="KW-1133">Transmembrane helix</keyword>
<feature type="transmembrane region" description="Helical" evidence="1">
    <location>
        <begin position="32"/>
        <end position="51"/>
    </location>
</feature>
<evidence type="ECO:0000256" key="1">
    <source>
        <dbReference type="SAM" id="Phobius"/>
    </source>
</evidence>
<keyword evidence="1" id="KW-0812">Transmembrane</keyword>
<protein>
    <recommendedName>
        <fullName evidence="4">DUF4352 domain-containing protein</fullName>
    </recommendedName>
</protein>
<name>A0ABW5YYT0_9SPHI</name>
<comment type="caution">
    <text evidence="2">The sequence shown here is derived from an EMBL/GenBank/DDBJ whole genome shotgun (WGS) entry which is preliminary data.</text>
</comment>
<organism evidence="2 3">
    <name type="scientific">Sphingobacterium anhuiense</name>
    <dbReference type="NCBI Taxonomy" id="493780"/>
    <lineage>
        <taxon>Bacteria</taxon>
        <taxon>Pseudomonadati</taxon>
        <taxon>Bacteroidota</taxon>
        <taxon>Sphingobacteriia</taxon>
        <taxon>Sphingobacteriales</taxon>
        <taxon>Sphingobacteriaceae</taxon>
        <taxon>Sphingobacterium</taxon>
    </lineage>
</organism>
<gene>
    <name evidence="2" type="ORF">ACFS6I_17205</name>
</gene>
<dbReference type="EMBL" id="JBHUPE010000007">
    <property type="protein sequence ID" value="MFD2905669.1"/>
    <property type="molecule type" value="Genomic_DNA"/>
</dbReference>
<keyword evidence="3" id="KW-1185">Reference proteome</keyword>
<sequence>MKPASAYRSQIVVNMLMLTLLPLKTAYSPMKIIIKDFVIICMFLLFGQFVYAQSDKIEKEPLVVDEIQIDVKSVQIDAKLKIATVELFLTSYNRNERELKLNTYGTQLVDVKGKKYLFGTLSLGKILVKLEDKQNYINYLMKMDEPVLLTLKVANWGKEKPKELILVFEDSEEEGHYIETAVQL</sequence>
<evidence type="ECO:0000313" key="2">
    <source>
        <dbReference type="EMBL" id="MFD2905669.1"/>
    </source>
</evidence>
<evidence type="ECO:0000313" key="3">
    <source>
        <dbReference type="Proteomes" id="UP001597509"/>
    </source>
</evidence>
<reference evidence="3" key="1">
    <citation type="journal article" date="2019" name="Int. J. Syst. Evol. Microbiol.">
        <title>The Global Catalogue of Microorganisms (GCM) 10K type strain sequencing project: providing services to taxonomists for standard genome sequencing and annotation.</title>
        <authorList>
            <consortium name="The Broad Institute Genomics Platform"/>
            <consortium name="The Broad Institute Genome Sequencing Center for Infectious Disease"/>
            <person name="Wu L."/>
            <person name="Ma J."/>
        </authorList>
    </citation>
    <scope>NUCLEOTIDE SEQUENCE [LARGE SCALE GENOMIC DNA]</scope>
    <source>
        <strain evidence="3">KCTC 22209</strain>
    </source>
</reference>
<accession>A0ABW5YYT0</accession>
<keyword evidence="1" id="KW-0472">Membrane</keyword>
<evidence type="ECO:0008006" key="4">
    <source>
        <dbReference type="Google" id="ProtNLM"/>
    </source>
</evidence>